<dbReference type="Pfam" id="PF00076">
    <property type="entry name" value="RRM_1"/>
    <property type="match status" value="2"/>
</dbReference>
<dbReference type="PROSITE" id="PS50102">
    <property type="entry name" value="RRM"/>
    <property type="match status" value="2"/>
</dbReference>
<dbReference type="GO" id="GO:0003729">
    <property type="term" value="F:mRNA binding"/>
    <property type="evidence" value="ECO:0007669"/>
    <property type="project" value="TreeGrafter"/>
</dbReference>
<dbReference type="OrthoDB" id="439808at2759"/>
<dbReference type="EMBL" id="PKPP01005479">
    <property type="protein sequence ID" value="PWA59966.1"/>
    <property type="molecule type" value="Genomic_DNA"/>
</dbReference>
<evidence type="ECO:0000256" key="2">
    <source>
        <dbReference type="PROSITE-ProRule" id="PRU00176"/>
    </source>
</evidence>
<proteinExistence type="predicted"/>
<dbReference type="SUPFAM" id="SSF54928">
    <property type="entry name" value="RNA-binding domain, RBD"/>
    <property type="match status" value="2"/>
</dbReference>
<keyword evidence="1 2" id="KW-0694">RNA-binding</keyword>
<feature type="domain" description="RRM" evidence="4">
    <location>
        <begin position="178"/>
        <end position="254"/>
    </location>
</feature>
<evidence type="ECO:0000256" key="1">
    <source>
        <dbReference type="ARBA" id="ARBA00022884"/>
    </source>
</evidence>
<dbReference type="CDD" id="cd00590">
    <property type="entry name" value="RRM_SF"/>
    <property type="match status" value="1"/>
</dbReference>
<name>A0A2U1MFI4_ARTAN</name>
<feature type="region of interest" description="Disordered" evidence="3">
    <location>
        <begin position="253"/>
        <end position="276"/>
    </location>
</feature>
<feature type="domain" description="RRM" evidence="4">
    <location>
        <begin position="84"/>
        <end position="160"/>
    </location>
</feature>
<dbReference type="InterPro" id="IPR050502">
    <property type="entry name" value="Euk_RNA-bind_prot"/>
</dbReference>
<comment type="caution">
    <text evidence="5">The sequence shown here is derived from an EMBL/GenBank/DDBJ whole genome shotgun (WGS) entry which is preliminary data.</text>
</comment>
<dbReference type="STRING" id="35608.A0A2U1MFI4"/>
<dbReference type="SMART" id="SM00360">
    <property type="entry name" value="RRM"/>
    <property type="match status" value="2"/>
</dbReference>
<evidence type="ECO:0000313" key="5">
    <source>
        <dbReference type="EMBL" id="PWA59966.1"/>
    </source>
</evidence>
<dbReference type="Proteomes" id="UP000245207">
    <property type="component" value="Unassembled WGS sequence"/>
</dbReference>
<dbReference type="Gene3D" id="3.30.70.330">
    <property type="match status" value="2"/>
</dbReference>
<dbReference type="InterPro" id="IPR035979">
    <property type="entry name" value="RBD_domain_sf"/>
</dbReference>
<evidence type="ECO:0000259" key="4">
    <source>
        <dbReference type="PROSITE" id="PS50102"/>
    </source>
</evidence>
<keyword evidence="6" id="KW-1185">Reference proteome</keyword>
<dbReference type="PANTHER" id="PTHR48025">
    <property type="entry name" value="OS02G0815200 PROTEIN"/>
    <property type="match status" value="1"/>
</dbReference>
<dbReference type="InterPro" id="IPR000504">
    <property type="entry name" value="RRM_dom"/>
</dbReference>
<protein>
    <submittedName>
        <fullName evidence="5">Nucleotide-binding alpha-beta plait domain-containing protein</fullName>
    </submittedName>
</protein>
<reference evidence="5 6" key="1">
    <citation type="journal article" date="2018" name="Mol. Plant">
        <title>The genome of Artemisia annua provides insight into the evolution of Asteraceae family and artemisinin biosynthesis.</title>
        <authorList>
            <person name="Shen Q."/>
            <person name="Zhang L."/>
            <person name="Liao Z."/>
            <person name="Wang S."/>
            <person name="Yan T."/>
            <person name="Shi P."/>
            <person name="Liu M."/>
            <person name="Fu X."/>
            <person name="Pan Q."/>
            <person name="Wang Y."/>
            <person name="Lv Z."/>
            <person name="Lu X."/>
            <person name="Zhang F."/>
            <person name="Jiang W."/>
            <person name="Ma Y."/>
            <person name="Chen M."/>
            <person name="Hao X."/>
            <person name="Li L."/>
            <person name="Tang Y."/>
            <person name="Lv G."/>
            <person name="Zhou Y."/>
            <person name="Sun X."/>
            <person name="Brodelius P.E."/>
            <person name="Rose J.K.C."/>
            <person name="Tang K."/>
        </authorList>
    </citation>
    <scope>NUCLEOTIDE SEQUENCE [LARGE SCALE GENOMIC DNA]</scope>
    <source>
        <strain evidence="6">cv. Huhao1</strain>
        <tissue evidence="5">Leaf</tissue>
    </source>
</reference>
<dbReference type="InterPro" id="IPR012677">
    <property type="entry name" value="Nucleotide-bd_a/b_plait_sf"/>
</dbReference>
<gene>
    <name evidence="5" type="ORF">CTI12_AA386560</name>
</gene>
<dbReference type="GO" id="GO:0009535">
    <property type="term" value="C:chloroplast thylakoid membrane"/>
    <property type="evidence" value="ECO:0007669"/>
    <property type="project" value="TreeGrafter"/>
</dbReference>
<dbReference type="GO" id="GO:1901259">
    <property type="term" value="P:chloroplast rRNA processing"/>
    <property type="evidence" value="ECO:0007669"/>
    <property type="project" value="TreeGrafter"/>
</dbReference>
<dbReference type="PANTHER" id="PTHR48025:SF6">
    <property type="entry name" value="RRM DOMAIN-CONTAINING PROTEIN"/>
    <property type="match status" value="1"/>
</dbReference>
<evidence type="ECO:0000256" key="3">
    <source>
        <dbReference type="SAM" id="MobiDB-lite"/>
    </source>
</evidence>
<evidence type="ECO:0000313" key="6">
    <source>
        <dbReference type="Proteomes" id="UP000245207"/>
    </source>
</evidence>
<accession>A0A2U1MFI4</accession>
<sequence length="276" mass="30905">MAALKSLKLQHFHPSSPPSSNTHLQSTKSNLSFTISTYTPLTFHKTHLYPLRHPVSRKCLSLTTQQEVSLEEKLEQTQKEDLKKKLFVVGLPWSFSAADVKSFFSECGTVTDVEIIKREDGKRGFVFVTMSSGEEAAAVIDKFDSYEVEGRILKVEYSKTFKKPTPPRSPTYSNETRHKLFVSNLAWKARATNLKEFFADFSPVSTRIVFSASGSSAGYGFVSFATKEEAESAVSTLNGKDLLGRPIILKFSEKSSDKSETNEEKENPSEEQHAEL</sequence>
<organism evidence="5 6">
    <name type="scientific">Artemisia annua</name>
    <name type="common">Sweet wormwood</name>
    <dbReference type="NCBI Taxonomy" id="35608"/>
    <lineage>
        <taxon>Eukaryota</taxon>
        <taxon>Viridiplantae</taxon>
        <taxon>Streptophyta</taxon>
        <taxon>Embryophyta</taxon>
        <taxon>Tracheophyta</taxon>
        <taxon>Spermatophyta</taxon>
        <taxon>Magnoliopsida</taxon>
        <taxon>eudicotyledons</taxon>
        <taxon>Gunneridae</taxon>
        <taxon>Pentapetalae</taxon>
        <taxon>asterids</taxon>
        <taxon>campanulids</taxon>
        <taxon>Asterales</taxon>
        <taxon>Asteraceae</taxon>
        <taxon>Asteroideae</taxon>
        <taxon>Anthemideae</taxon>
        <taxon>Artemisiinae</taxon>
        <taxon>Artemisia</taxon>
    </lineage>
</organism>
<dbReference type="AlphaFoldDB" id="A0A2U1MFI4"/>